<dbReference type="Proteomes" id="UP000612055">
    <property type="component" value="Unassembled WGS sequence"/>
</dbReference>
<evidence type="ECO:0000313" key="2">
    <source>
        <dbReference type="EMBL" id="KAG2498025.1"/>
    </source>
</evidence>
<feature type="compositionally biased region" description="Low complexity" evidence="1">
    <location>
        <begin position="129"/>
        <end position="146"/>
    </location>
</feature>
<feature type="region of interest" description="Disordered" evidence="1">
    <location>
        <begin position="125"/>
        <end position="146"/>
    </location>
</feature>
<dbReference type="OrthoDB" id="551265at2759"/>
<organism evidence="2 3">
    <name type="scientific">Edaphochlamys debaryana</name>
    <dbReference type="NCBI Taxonomy" id="47281"/>
    <lineage>
        <taxon>Eukaryota</taxon>
        <taxon>Viridiplantae</taxon>
        <taxon>Chlorophyta</taxon>
        <taxon>core chlorophytes</taxon>
        <taxon>Chlorophyceae</taxon>
        <taxon>CS clade</taxon>
        <taxon>Chlamydomonadales</taxon>
        <taxon>Chlamydomonadales incertae sedis</taxon>
        <taxon>Edaphochlamys</taxon>
    </lineage>
</organism>
<dbReference type="EMBL" id="JAEHOE010000012">
    <property type="protein sequence ID" value="KAG2498025.1"/>
    <property type="molecule type" value="Genomic_DNA"/>
</dbReference>
<proteinExistence type="predicted"/>
<gene>
    <name evidence="2" type="ORF">HYH03_004283</name>
</gene>
<comment type="caution">
    <text evidence="2">The sequence shown here is derived from an EMBL/GenBank/DDBJ whole genome shotgun (WGS) entry which is preliminary data.</text>
</comment>
<reference evidence="2" key="1">
    <citation type="journal article" date="2020" name="bioRxiv">
        <title>Comparative genomics of Chlamydomonas.</title>
        <authorList>
            <person name="Craig R.J."/>
            <person name="Hasan A.R."/>
            <person name="Ness R.W."/>
            <person name="Keightley P.D."/>
        </authorList>
    </citation>
    <scope>NUCLEOTIDE SEQUENCE</scope>
    <source>
        <strain evidence="2">CCAP 11/70</strain>
    </source>
</reference>
<name>A0A836C2Q4_9CHLO</name>
<sequence length="237" mass="25515">MAAFNATVGELKGTVRDIKQMVIAAVDEAVAPYKAQLEVLRLEMQQLRAEVKAAPAAAPGGYARAAAGQGPVGVLDGTQYLDRVKIVGKEGMSEGAVKQALEQQLETAGVAASVVVKRVMTRRQANGDRAQAGPAGAHTAAAAAPARTRDGRPIMLALVNPAMWKDVMRQLQALHEKGIDLREYLTKEGMELRNQRVGVYKKLKAEEKKPRWEHGAELSLMEGGRRVPYTGPWVQGA</sequence>
<evidence type="ECO:0000256" key="1">
    <source>
        <dbReference type="SAM" id="MobiDB-lite"/>
    </source>
</evidence>
<protein>
    <submittedName>
        <fullName evidence="2">Uncharacterized protein</fullName>
    </submittedName>
</protein>
<keyword evidence="3" id="KW-1185">Reference proteome</keyword>
<dbReference type="AlphaFoldDB" id="A0A836C2Q4"/>
<accession>A0A836C2Q4</accession>
<evidence type="ECO:0000313" key="3">
    <source>
        <dbReference type="Proteomes" id="UP000612055"/>
    </source>
</evidence>